<accession>A0A0N5CMI0</accession>
<keyword evidence="1" id="KW-0472">Membrane</keyword>
<evidence type="ECO:0000313" key="2">
    <source>
        <dbReference type="EMBL" id="VDM96761.1"/>
    </source>
</evidence>
<organism evidence="4">
    <name type="scientific">Thelazia callipaeda</name>
    <name type="common">Oriental eyeworm</name>
    <name type="synonym">Parasitic nematode</name>
    <dbReference type="NCBI Taxonomy" id="103827"/>
    <lineage>
        <taxon>Eukaryota</taxon>
        <taxon>Metazoa</taxon>
        <taxon>Ecdysozoa</taxon>
        <taxon>Nematoda</taxon>
        <taxon>Chromadorea</taxon>
        <taxon>Rhabditida</taxon>
        <taxon>Spirurina</taxon>
        <taxon>Spiruromorpha</taxon>
        <taxon>Thelazioidea</taxon>
        <taxon>Thelaziidae</taxon>
        <taxon>Thelazia</taxon>
    </lineage>
</organism>
<protein>
    <submittedName>
        <fullName evidence="4">DUF3592 domain-containing protein</fullName>
    </submittedName>
</protein>
<proteinExistence type="predicted"/>
<keyword evidence="1" id="KW-0812">Transmembrane</keyword>
<keyword evidence="1" id="KW-1133">Transmembrane helix</keyword>
<evidence type="ECO:0000313" key="4">
    <source>
        <dbReference type="WBParaSite" id="TCLT_0000136201-mRNA-1"/>
    </source>
</evidence>
<dbReference type="AlphaFoldDB" id="A0A0N5CMI0"/>
<dbReference type="OrthoDB" id="5771943at2759"/>
<feature type="transmembrane region" description="Helical" evidence="1">
    <location>
        <begin position="6"/>
        <end position="29"/>
    </location>
</feature>
<keyword evidence="3" id="KW-1185">Reference proteome</keyword>
<dbReference type="OMA" id="HRDINTW"/>
<dbReference type="Proteomes" id="UP000276776">
    <property type="component" value="Unassembled WGS sequence"/>
</dbReference>
<dbReference type="EMBL" id="UYYF01000167">
    <property type="protein sequence ID" value="VDM96761.1"/>
    <property type="molecule type" value="Genomic_DNA"/>
</dbReference>
<evidence type="ECO:0000313" key="3">
    <source>
        <dbReference type="Proteomes" id="UP000276776"/>
    </source>
</evidence>
<evidence type="ECO:0000256" key="1">
    <source>
        <dbReference type="SAM" id="Phobius"/>
    </source>
</evidence>
<reference evidence="2 3" key="2">
    <citation type="submission" date="2018-11" db="EMBL/GenBank/DDBJ databases">
        <authorList>
            <consortium name="Pathogen Informatics"/>
        </authorList>
    </citation>
    <scope>NUCLEOTIDE SEQUENCE [LARGE SCALE GENOMIC DNA]</scope>
</reference>
<gene>
    <name evidence="2" type="ORF">TCLT_LOCUS1363</name>
</gene>
<sequence>MFKPPKWLWFLDITIGITFISGISSFFVWRRSENFRRETFSRVPLISDYFYHAEDVISGQLKGTRMKRKDYSNWFPEQDNRE</sequence>
<reference evidence="4" key="1">
    <citation type="submission" date="2017-02" db="UniProtKB">
        <authorList>
            <consortium name="WormBaseParasite"/>
        </authorList>
    </citation>
    <scope>IDENTIFICATION</scope>
</reference>
<dbReference type="WBParaSite" id="TCLT_0000136201-mRNA-1">
    <property type="protein sequence ID" value="TCLT_0000136201-mRNA-1"/>
    <property type="gene ID" value="TCLT_0000136201"/>
</dbReference>
<name>A0A0N5CMI0_THECL</name>